<dbReference type="AlphaFoldDB" id="A0A3P8B536"/>
<protein>
    <submittedName>
        <fullName evidence="1">Uncharacterized protein</fullName>
    </submittedName>
</protein>
<organism evidence="1 2">
    <name type="scientific">Schistosoma margrebowiei</name>
    <dbReference type="NCBI Taxonomy" id="48269"/>
    <lineage>
        <taxon>Eukaryota</taxon>
        <taxon>Metazoa</taxon>
        <taxon>Spiralia</taxon>
        <taxon>Lophotrochozoa</taxon>
        <taxon>Platyhelminthes</taxon>
        <taxon>Trematoda</taxon>
        <taxon>Digenea</taxon>
        <taxon>Strigeidida</taxon>
        <taxon>Schistosomatoidea</taxon>
        <taxon>Schistosomatidae</taxon>
        <taxon>Schistosoma</taxon>
    </lineage>
</organism>
<name>A0A3P8B536_9TREM</name>
<dbReference type="Proteomes" id="UP000277204">
    <property type="component" value="Unassembled WGS sequence"/>
</dbReference>
<dbReference type="EMBL" id="UZAI01001959">
    <property type="protein sequence ID" value="VDO66952.1"/>
    <property type="molecule type" value="Genomic_DNA"/>
</dbReference>
<sequence length="42" mass="5107">MIIIYEFMLKNQLNQAIQQLYVNFIVLLIYQDQLIMKIFSVI</sequence>
<gene>
    <name evidence="1" type="ORF">SMRZ_LOCUS5607</name>
</gene>
<evidence type="ECO:0000313" key="1">
    <source>
        <dbReference type="EMBL" id="VDO66952.1"/>
    </source>
</evidence>
<keyword evidence="2" id="KW-1185">Reference proteome</keyword>
<evidence type="ECO:0000313" key="2">
    <source>
        <dbReference type="Proteomes" id="UP000277204"/>
    </source>
</evidence>
<accession>A0A3P8B536</accession>
<proteinExistence type="predicted"/>
<reference evidence="1 2" key="1">
    <citation type="submission" date="2018-11" db="EMBL/GenBank/DDBJ databases">
        <authorList>
            <consortium name="Pathogen Informatics"/>
        </authorList>
    </citation>
    <scope>NUCLEOTIDE SEQUENCE [LARGE SCALE GENOMIC DNA]</scope>
    <source>
        <strain evidence="1 2">Zambia</strain>
    </source>
</reference>